<sequence length="517" mass="57625">MASVLFSVGLGGVAMGVVKVVGAGVGLTLLYLLLSTLYNLLFHPLRHFPGPPLWRASRLPWVYHNSLGRLPFAVKALHDTYGPIVRIAPDELSFIDGAAWKPIYGGTDSTQLDRDEFIYPPENQRNLPNSIIHADHVAHARIRRRLAYAFSTKALESQEGLMFKHIDLLLSKLATAEGPVNMSDWFNFASLDIIGDLALGESLGCLEKGEYHPLAKHLIGAFKAGILMSSVNRFIPVAKLKFLLRRILPKKTLAQNKNFLLNLHEQVNKRMAIGVDSPRPDFISYMLAEDKTGGSMTKMDIQANTAVFFIGGSESSASLMSGTLYHLLQTPSALARAVAEIRENFASADEIHYRTVSTLPYLLACMEEGLRVATPTPFGICRRTKRPMEIAGVVVPGNTSVAVPQWAAFHSAKNWRRSEEFVPERWLPEGEEEFGGDKREVFQPFGVGPRNCMGKSLAYVEMRILFARLLYTFDFSLPDNNTFVWSDQRAFISWQKLPFYVNVKTVNPPKIVGEKTA</sequence>
<accession>A0A6G1HAG9</accession>
<name>A0A6G1HAG9_9PEZI</name>
<keyword evidence="8" id="KW-0472">Membrane</keyword>
<dbReference type="InterPro" id="IPR017972">
    <property type="entry name" value="Cyt_P450_CS"/>
</dbReference>
<dbReference type="PROSITE" id="PS00086">
    <property type="entry name" value="CYTOCHROME_P450"/>
    <property type="match status" value="1"/>
</dbReference>
<dbReference type="InterPro" id="IPR002401">
    <property type="entry name" value="Cyt_P450_E_grp-I"/>
</dbReference>
<evidence type="ECO:0000256" key="5">
    <source>
        <dbReference type="ARBA" id="ARBA00023004"/>
    </source>
</evidence>
<dbReference type="GO" id="GO:0020037">
    <property type="term" value="F:heme binding"/>
    <property type="evidence" value="ECO:0007669"/>
    <property type="project" value="InterPro"/>
</dbReference>
<evidence type="ECO:0000313" key="9">
    <source>
        <dbReference type="EMBL" id="KAF1990155.1"/>
    </source>
</evidence>
<evidence type="ECO:0000313" key="10">
    <source>
        <dbReference type="Proteomes" id="UP000800041"/>
    </source>
</evidence>
<comment type="similarity">
    <text evidence="2 7">Belongs to the cytochrome P450 family.</text>
</comment>
<dbReference type="EMBL" id="ML977143">
    <property type="protein sequence ID" value="KAF1990155.1"/>
    <property type="molecule type" value="Genomic_DNA"/>
</dbReference>
<evidence type="ECO:0000256" key="8">
    <source>
        <dbReference type="SAM" id="Phobius"/>
    </source>
</evidence>
<evidence type="ECO:0000256" key="4">
    <source>
        <dbReference type="ARBA" id="ARBA00022723"/>
    </source>
</evidence>
<feature type="transmembrane region" description="Helical" evidence="8">
    <location>
        <begin position="20"/>
        <end position="41"/>
    </location>
</feature>
<keyword evidence="7" id="KW-0560">Oxidoreductase</keyword>
<dbReference type="InterPro" id="IPR050121">
    <property type="entry name" value="Cytochrome_P450_monoxygenase"/>
</dbReference>
<keyword evidence="5 6" id="KW-0408">Iron</keyword>
<dbReference type="CDD" id="cd11058">
    <property type="entry name" value="CYP60B-like"/>
    <property type="match status" value="1"/>
</dbReference>
<dbReference type="PRINTS" id="PR00385">
    <property type="entry name" value="P450"/>
</dbReference>
<dbReference type="GO" id="GO:0004497">
    <property type="term" value="F:monooxygenase activity"/>
    <property type="evidence" value="ECO:0007669"/>
    <property type="project" value="UniProtKB-KW"/>
</dbReference>
<keyword evidence="7" id="KW-0503">Monooxygenase</keyword>
<gene>
    <name evidence="9" type="ORF">K402DRAFT_460853</name>
</gene>
<evidence type="ECO:0000256" key="6">
    <source>
        <dbReference type="PIRSR" id="PIRSR602401-1"/>
    </source>
</evidence>
<dbReference type="PANTHER" id="PTHR24305:SF210">
    <property type="entry name" value="CYTOCHROME P450 MONOOXYGENASE ASQL-RELATED"/>
    <property type="match status" value="1"/>
</dbReference>
<dbReference type="GO" id="GO:0005506">
    <property type="term" value="F:iron ion binding"/>
    <property type="evidence" value="ECO:0007669"/>
    <property type="project" value="InterPro"/>
</dbReference>
<keyword evidence="8" id="KW-0812">Transmembrane</keyword>
<dbReference type="SUPFAM" id="SSF48264">
    <property type="entry name" value="Cytochrome P450"/>
    <property type="match status" value="1"/>
</dbReference>
<evidence type="ECO:0000256" key="3">
    <source>
        <dbReference type="ARBA" id="ARBA00022617"/>
    </source>
</evidence>
<keyword evidence="4 6" id="KW-0479">Metal-binding</keyword>
<dbReference type="OrthoDB" id="1470350at2759"/>
<dbReference type="Pfam" id="PF00067">
    <property type="entry name" value="p450"/>
    <property type="match status" value="1"/>
</dbReference>
<feature type="binding site" description="axial binding residue" evidence="6">
    <location>
        <position position="452"/>
    </location>
    <ligand>
        <name>heme</name>
        <dbReference type="ChEBI" id="CHEBI:30413"/>
    </ligand>
    <ligandPart>
        <name>Fe</name>
        <dbReference type="ChEBI" id="CHEBI:18248"/>
    </ligandPart>
</feature>
<dbReference type="InterPro" id="IPR036396">
    <property type="entry name" value="Cyt_P450_sf"/>
</dbReference>
<comment type="cofactor">
    <cofactor evidence="1 6">
        <name>heme</name>
        <dbReference type="ChEBI" id="CHEBI:30413"/>
    </cofactor>
</comment>
<evidence type="ECO:0000256" key="7">
    <source>
        <dbReference type="RuleBase" id="RU000461"/>
    </source>
</evidence>
<keyword evidence="10" id="KW-1185">Reference proteome</keyword>
<dbReference type="PRINTS" id="PR00463">
    <property type="entry name" value="EP450I"/>
</dbReference>
<keyword evidence="8" id="KW-1133">Transmembrane helix</keyword>
<dbReference type="InterPro" id="IPR001128">
    <property type="entry name" value="Cyt_P450"/>
</dbReference>
<evidence type="ECO:0000256" key="2">
    <source>
        <dbReference type="ARBA" id="ARBA00010617"/>
    </source>
</evidence>
<protein>
    <submittedName>
        <fullName evidence="9">Cytochrome P450</fullName>
    </submittedName>
</protein>
<evidence type="ECO:0000256" key="1">
    <source>
        <dbReference type="ARBA" id="ARBA00001971"/>
    </source>
</evidence>
<dbReference type="Gene3D" id="1.10.630.10">
    <property type="entry name" value="Cytochrome P450"/>
    <property type="match status" value="1"/>
</dbReference>
<reference evidence="9" key="1">
    <citation type="journal article" date="2020" name="Stud. Mycol.">
        <title>101 Dothideomycetes genomes: a test case for predicting lifestyles and emergence of pathogens.</title>
        <authorList>
            <person name="Haridas S."/>
            <person name="Albert R."/>
            <person name="Binder M."/>
            <person name="Bloem J."/>
            <person name="Labutti K."/>
            <person name="Salamov A."/>
            <person name="Andreopoulos B."/>
            <person name="Baker S."/>
            <person name="Barry K."/>
            <person name="Bills G."/>
            <person name="Bluhm B."/>
            <person name="Cannon C."/>
            <person name="Castanera R."/>
            <person name="Culley D."/>
            <person name="Daum C."/>
            <person name="Ezra D."/>
            <person name="Gonzalez J."/>
            <person name="Henrissat B."/>
            <person name="Kuo A."/>
            <person name="Liang C."/>
            <person name="Lipzen A."/>
            <person name="Lutzoni F."/>
            <person name="Magnuson J."/>
            <person name="Mondo S."/>
            <person name="Nolan M."/>
            <person name="Ohm R."/>
            <person name="Pangilinan J."/>
            <person name="Park H.-J."/>
            <person name="Ramirez L."/>
            <person name="Alfaro M."/>
            <person name="Sun H."/>
            <person name="Tritt A."/>
            <person name="Yoshinaga Y."/>
            <person name="Zwiers L.-H."/>
            <person name="Turgeon B."/>
            <person name="Goodwin S."/>
            <person name="Spatafora J."/>
            <person name="Crous P."/>
            <person name="Grigoriev I."/>
        </authorList>
    </citation>
    <scope>NUCLEOTIDE SEQUENCE</scope>
    <source>
        <strain evidence="9">CBS 113979</strain>
    </source>
</reference>
<dbReference type="GO" id="GO:0016705">
    <property type="term" value="F:oxidoreductase activity, acting on paired donors, with incorporation or reduction of molecular oxygen"/>
    <property type="evidence" value="ECO:0007669"/>
    <property type="project" value="InterPro"/>
</dbReference>
<organism evidence="9 10">
    <name type="scientific">Aulographum hederae CBS 113979</name>
    <dbReference type="NCBI Taxonomy" id="1176131"/>
    <lineage>
        <taxon>Eukaryota</taxon>
        <taxon>Fungi</taxon>
        <taxon>Dikarya</taxon>
        <taxon>Ascomycota</taxon>
        <taxon>Pezizomycotina</taxon>
        <taxon>Dothideomycetes</taxon>
        <taxon>Pleosporomycetidae</taxon>
        <taxon>Aulographales</taxon>
        <taxon>Aulographaceae</taxon>
    </lineage>
</organism>
<dbReference type="PANTHER" id="PTHR24305">
    <property type="entry name" value="CYTOCHROME P450"/>
    <property type="match status" value="1"/>
</dbReference>
<proteinExistence type="inferred from homology"/>
<keyword evidence="3 6" id="KW-0349">Heme</keyword>
<dbReference type="Proteomes" id="UP000800041">
    <property type="component" value="Unassembled WGS sequence"/>
</dbReference>
<dbReference type="AlphaFoldDB" id="A0A6G1HAG9"/>